<reference evidence="2" key="1">
    <citation type="journal article" date="2019" name="Int. J. Syst. Evol. Microbiol.">
        <title>The Global Catalogue of Microorganisms (GCM) 10K type strain sequencing project: providing services to taxonomists for standard genome sequencing and annotation.</title>
        <authorList>
            <consortium name="The Broad Institute Genomics Platform"/>
            <consortium name="The Broad Institute Genome Sequencing Center for Infectious Disease"/>
            <person name="Wu L."/>
            <person name="Ma J."/>
        </authorList>
    </citation>
    <scope>NUCLEOTIDE SEQUENCE [LARGE SCALE GENOMIC DNA]</scope>
    <source>
        <strain evidence="2">CCUG 63830</strain>
    </source>
</reference>
<accession>A0ABW1ZR44</accession>
<dbReference type="Proteomes" id="UP001596317">
    <property type="component" value="Unassembled WGS sequence"/>
</dbReference>
<sequence>MTQLPRQEDRRVIPRWRESATAVQLGEANSLNAAQPRDADRARAQASVRLLELQTAFAAHPSVGRAAELTGAATLLRQVNGAQDAAAFLLRHSGDTTPRVLQAARHILGQPLAELRSSLWPAWTNWPQTTCTVQCAGCART</sequence>
<organism evidence="1 2">
    <name type="scientific">Deinococcus multiflagellatus</name>
    <dbReference type="NCBI Taxonomy" id="1656887"/>
    <lineage>
        <taxon>Bacteria</taxon>
        <taxon>Thermotogati</taxon>
        <taxon>Deinococcota</taxon>
        <taxon>Deinococci</taxon>
        <taxon>Deinococcales</taxon>
        <taxon>Deinococcaceae</taxon>
        <taxon>Deinococcus</taxon>
    </lineage>
</organism>
<evidence type="ECO:0000313" key="1">
    <source>
        <dbReference type="EMBL" id="MFC6663161.1"/>
    </source>
</evidence>
<name>A0ABW1ZR44_9DEIO</name>
<evidence type="ECO:0000313" key="2">
    <source>
        <dbReference type="Proteomes" id="UP001596317"/>
    </source>
</evidence>
<dbReference type="RefSeq" id="WP_380059055.1">
    <property type="nucleotide sequence ID" value="NZ_JBHSWB010000002.1"/>
</dbReference>
<evidence type="ECO:0008006" key="3">
    <source>
        <dbReference type="Google" id="ProtNLM"/>
    </source>
</evidence>
<comment type="caution">
    <text evidence="1">The sequence shown here is derived from an EMBL/GenBank/DDBJ whole genome shotgun (WGS) entry which is preliminary data.</text>
</comment>
<proteinExistence type="predicted"/>
<gene>
    <name evidence="1" type="ORF">ACFP90_24255</name>
</gene>
<protein>
    <recommendedName>
        <fullName evidence="3">ANTAR domain-containing protein</fullName>
    </recommendedName>
</protein>
<keyword evidence="2" id="KW-1185">Reference proteome</keyword>
<dbReference type="EMBL" id="JBHSWB010000002">
    <property type="protein sequence ID" value="MFC6663161.1"/>
    <property type="molecule type" value="Genomic_DNA"/>
</dbReference>